<reference evidence="3" key="1">
    <citation type="submission" date="2017-02" db="UniProtKB">
        <authorList>
            <consortium name="WormBaseParasite"/>
        </authorList>
    </citation>
    <scope>IDENTIFICATION</scope>
</reference>
<evidence type="ECO:0000313" key="2">
    <source>
        <dbReference type="Proteomes" id="UP000038040"/>
    </source>
</evidence>
<dbReference type="AlphaFoldDB" id="A0A0N4UAN1"/>
<keyword evidence="1" id="KW-0732">Signal</keyword>
<dbReference type="WBParaSite" id="DME_0000422001-mRNA-1">
    <property type="protein sequence ID" value="DME_0000422001-mRNA-1"/>
    <property type="gene ID" value="DME_0000422001"/>
</dbReference>
<accession>A0A0N4UAN1</accession>
<evidence type="ECO:0000256" key="1">
    <source>
        <dbReference type="SAM" id="SignalP"/>
    </source>
</evidence>
<protein>
    <submittedName>
        <fullName evidence="3">Vesicular, overexpressed in cancer, prosurvival protein 1</fullName>
    </submittedName>
</protein>
<feature type="signal peptide" evidence="1">
    <location>
        <begin position="1"/>
        <end position="26"/>
    </location>
</feature>
<proteinExistence type="predicted"/>
<evidence type="ECO:0000313" key="3">
    <source>
        <dbReference type="WBParaSite" id="DME_0000422001-mRNA-1"/>
    </source>
</evidence>
<feature type="chain" id="PRO_5005886628" evidence="1">
    <location>
        <begin position="27"/>
        <end position="211"/>
    </location>
</feature>
<name>A0A0N4UAN1_DRAME</name>
<sequence>LALLIILSILVLLLVLFMARFCCCCARSNKDQYIVTPIPKYKTMEPLFISTPALTEPFYGAHFDAIYSTPYSGTPLPPPHFPRLEIHPARSASISQTATPVSTHRHRIRPFPHTQITRSFSPSETPLPSSRQEISKVDDSTQVIFIFSNISDSDSFLAKRSDSRSDEPSTSLPVAPDVASLQRSIGYAESDLSFLDPRRKLEVQTRTDFFY</sequence>
<organism evidence="2 3">
    <name type="scientific">Dracunculus medinensis</name>
    <name type="common">Guinea worm</name>
    <dbReference type="NCBI Taxonomy" id="318479"/>
    <lineage>
        <taxon>Eukaryota</taxon>
        <taxon>Metazoa</taxon>
        <taxon>Ecdysozoa</taxon>
        <taxon>Nematoda</taxon>
        <taxon>Chromadorea</taxon>
        <taxon>Rhabditida</taxon>
        <taxon>Spirurina</taxon>
        <taxon>Dracunculoidea</taxon>
        <taxon>Dracunculidae</taxon>
        <taxon>Dracunculus</taxon>
    </lineage>
</organism>
<dbReference type="Proteomes" id="UP000038040">
    <property type="component" value="Unplaced"/>
</dbReference>